<evidence type="ECO:0000313" key="2">
    <source>
        <dbReference type="Proteomes" id="UP000838748"/>
    </source>
</evidence>
<dbReference type="Pfam" id="PF03352">
    <property type="entry name" value="Adenine_glyco"/>
    <property type="match status" value="1"/>
</dbReference>
<dbReference type="Proteomes" id="UP000838748">
    <property type="component" value="Unassembled WGS sequence"/>
</dbReference>
<dbReference type="PANTHER" id="PTHR30037:SF3">
    <property type="entry name" value="BLR0857 PROTEIN"/>
    <property type="match status" value="1"/>
</dbReference>
<organism evidence="1 2">
    <name type="scientific">Vibrio marisflavi CECT 7928</name>
    <dbReference type="NCBI Taxonomy" id="634439"/>
    <lineage>
        <taxon>Bacteria</taxon>
        <taxon>Pseudomonadati</taxon>
        <taxon>Pseudomonadota</taxon>
        <taxon>Gammaproteobacteria</taxon>
        <taxon>Vibrionales</taxon>
        <taxon>Vibrionaceae</taxon>
        <taxon>Vibrio</taxon>
    </lineage>
</organism>
<dbReference type="InterPro" id="IPR052891">
    <property type="entry name" value="DNA-3mA_glycosylase"/>
</dbReference>
<dbReference type="PANTHER" id="PTHR30037">
    <property type="entry name" value="DNA-3-METHYLADENINE GLYCOSYLASE 1"/>
    <property type="match status" value="1"/>
</dbReference>
<protein>
    <recommendedName>
        <fullName evidence="3">3-methyladenine DNA glycosylase</fullName>
    </recommendedName>
</protein>
<reference evidence="1" key="1">
    <citation type="submission" date="2021-11" db="EMBL/GenBank/DDBJ databases">
        <authorList>
            <person name="Rodrigo-Torres L."/>
            <person name="Arahal R. D."/>
            <person name="Lucena T."/>
        </authorList>
    </citation>
    <scope>NUCLEOTIDE SEQUENCE</scope>
    <source>
        <strain evidence="1">CECT 7928</strain>
    </source>
</reference>
<dbReference type="SUPFAM" id="SSF48150">
    <property type="entry name" value="DNA-glycosylase"/>
    <property type="match status" value="1"/>
</dbReference>
<name>A0ABN8E4X1_9VIBR</name>
<dbReference type="RefSeq" id="WP_237361590.1">
    <property type="nucleotide sequence ID" value="NZ_CAKLDM010000002.1"/>
</dbReference>
<comment type="caution">
    <text evidence="1">The sequence shown here is derived from an EMBL/GenBank/DDBJ whole genome shotgun (WGS) entry which is preliminary data.</text>
</comment>
<evidence type="ECO:0000313" key="1">
    <source>
        <dbReference type="EMBL" id="CAH0539613.1"/>
    </source>
</evidence>
<accession>A0ABN8E4X1</accession>
<dbReference type="Gene3D" id="1.10.340.30">
    <property type="entry name" value="Hypothetical protein, domain 2"/>
    <property type="match status" value="1"/>
</dbReference>
<keyword evidence="2" id="KW-1185">Reference proteome</keyword>
<evidence type="ECO:0008006" key="3">
    <source>
        <dbReference type="Google" id="ProtNLM"/>
    </source>
</evidence>
<gene>
    <name evidence="1" type="ORF">VMF7928_02288</name>
</gene>
<dbReference type="InterPro" id="IPR011257">
    <property type="entry name" value="DNA_glycosylase"/>
</dbReference>
<dbReference type="EMBL" id="CAKLDM010000002">
    <property type="protein sequence ID" value="CAH0539613.1"/>
    <property type="molecule type" value="Genomic_DNA"/>
</dbReference>
<proteinExistence type="predicted"/>
<dbReference type="InterPro" id="IPR005019">
    <property type="entry name" value="Adenine_glyco"/>
</dbReference>
<sequence>MEKFEQIYQRAAERKGGEANLESMLSKPISFDALAEIPDDRWLSAFSQKVFQSGISWQVVRNKWPNFEELFFQFRIEPLLLLPQEKWDEKASDARIIRHHTKVMSIAQNARMIHEVNLQYGSFSQFVANWPKDDVTGLWQYLKKHGARLGGNTGPYTLRQMGVDTFILSGDVESYLRNHNIVDGGKATQRALKAAQEAFNIWQDESSRSYTEISQTIAYSVGDNRT</sequence>